<dbReference type="InterPro" id="IPR050495">
    <property type="entry name" value="ATG22/LtaA_families"/>
</dbReference>
<dbReference type="KEGG" id="cku:UL82_02745"/>
<dbReference type="SUPFAM" id="SSF103473">
    <property type="entry name" value="MFS general substrate transporter"/>
    <property type="match status" value="1"/>
</dbReference>
<feature type="transmembrane region" description="Helical" evidence="6">
    <location>
        <begin position="308"/>
        <end position="326"/>
    </location>
</feature>
<dbReference type="InterPro" id="IPR036259">
    <property type="entry name" value="MFS_trans_sf"/>
</dbReference>
<evidence type="ECO:0000256" key="5">
    <source>
        <dbReference type="ARBA" id="ARBA00023136"/>
    </source>
</evidence>
<evidence type="ECO:0000256" key="3">
    <source>
        <dbReference type="ARBA" id="ARBA00022692"/>
    </source>
</evidence>
<dbReference type="PANTHER" id="PTHR23519">
    <property type="entry name" value="AUTOPHAGY-RELATED PROTEIN 22"/>
    <property type="match status" value="1"/>
</dbReference>
<feature type="domain" description="Major facilitator superfamily (MFS) profile" evidence="7">
    <location>
        <begin position="242"/>
        <end position="424"/>
    </location>
</feature>
<feature type="transmembrane region" description="Helical" evidence="6">
    <location>
        <begin position="81"/>
        <end position="100"/>
    </location>
</feature>
<dbReference type="OrthoDB" id="9768783at2"/>
<feature type="transmembrane region" description="Helical" evidence="6">
    <location>
        <begin position="106"/>
        <end position="132"/>
    </location>
</feature>
<keyword evidence="4 6" id="KW-1133">Transmembrane helix</keyword>
<evidence type="ECO:0000256" key="4">
    <source>
        <dbReference type="ARBA" id="ARBA00022989"/>
    </source>
</evidence>
<dbReference type="HOGENOM" id="CLU_017518_3_1_11"/>
<dbReference type="EMBL" id="CP011312">
    <property type="protein sequence ID" value="AKE40773.1"/>
    <property type="molecule type" value="Genomic_DNA"/>
</dbReference>
<feature type="transmembrane region" description="Helical" evidence="6">
    <location>
        <begin position="397"/>
        <end position="416"/>
    </location>
</feature>
<dbReference type="AlphaFoldDB" id="A0A0F6R120"/>
<dbReference type="RefSeq" id="WP_046438908.1">
    <property type="nucleotide sequence ID" value="NZ_CP011312.1"/>
</dbReference>
<feature type="transmembrane region" description="Helical" evidence="6">
    <location>
        <begin position="332"/>
        <end position="354"/>
    </location>
</feature>
<evidence type="ECO:0000313" key="8">
    <source>
        <dbReference type="EMBL" id="AKE40773.1"/>
    </source>
</evidence>
<feature type="transmembrane region" description="Helical" evidence="6">
    <location>
        <begin position="187"/>
        <end position="207"/>
    </location>
</feature>
<gene>
    <name evidence="8" type="ORF">UL82_02745</name>
</gene>
<name>A0A0F6R120_9CORY</name>
<keyword evidence="2" id="KW-0813">Transport</keyword>
<keyword evidence="9" id="KW-1185">Reference proteome</keyword>
<dbReference type="GO" id="GO:0005886">
    <property type="term" value="C:plasma membrane"/>
    <property type="evidence" value="ECO:0007669"/>
    <property type="project" value="UniProtKB-SubCell"/>
</dbReference>
<dbReference type="PANTHER" id="PTHR23519:SF1">
    <property type="entry name" value="AUTOPHAGY-RELATED PROTEIN 22"/>
    <property type="match status" value="1"/>
</dbReference>
<sequence length="424" mass="45907">MKRTDRKAVVSWGLWDMGSAAFNAVMVTFIFSVYLKESVGKDIAHATGWFSLALAISGILIAVFAPVSGQRSDARGTRRHSVRVWTLITTVLIAAMFFVRNDDPRYFWLGITGIALASITFELAEVSYFAMLNQVSTKDNVGRVSGFGWALGYFGGIILLLICYLFFVSNDGGLLHISTESGLNIRLVAIVSALWFLGLALPTMFVIPEITPNNYFTSTSLVGSYKELFATIATLWREDRNSLRFLISSAIFRDGVAGIFSFGAILAVSVYGLSAAEVLLFGVAANIISALGALTIGVADDKFGSKPVILFSLFAMIATSIVLLFVNGPSMFWIFGLILCLFVGPAQSASRTFLSRIAEDDREGQMFGLYATTGRSVSWLSPLAFSTLTFAAGNDRAGIIGIALIILLGAVLMLFVKQPVTVRM</sequence>
<feature type="transmembrane region" description="Helical" evidence="6">
    <location>
        <begin position="47"/>
        <end position="69"/>
    </location>
</feature>
<feature type="transmembrane region" description="Helical" evidence="6">
    <location>
        <begin position="250"/>
        <end position="272"/>
    </location>
</feature>
<proteinExistence type="predicted"/>
<evidence type="ECO:0000259" key="7">
    <source>
        <dbReference type="PROSITE" id="PS50850"/>
    </source>
</evidence>
<dbReference type="Gene3D" id="1.20.1250.20">
    <property type="entry name" value="MFS general substrate transporter like domains"/>
    <property type="match status" value="2"/>
</dbReference>
<organism evidence="8 9">
    <name type="scientific">Corynebacterium kutscheri</name>
    <dbReference type="NCBI Taxonomy" id="35755"/>
    <lineage>
        <taxon>Bacteria</taxon>
        <taxon>Bacillati</taxon>
        <taxon>Actinomycetota</taxon>
        <taxon>Actinomycetes</taxon>
        <taxon>Mycobacteriales</taxon>
        <taxon>Corynebacteriaceae</taxon>
        <taxon>Corynebacterium</taxon>
    </lineage>
</organism>
<dbReference type="InterPro" id="IPR024671">
    <property type="entry name" value="Atg22-like"/>
</dbReference>
<evidence type="ECO:0000313" key="9">
    <source>
        <dbReference type="Proteomes" id="UP000033457"/>
    </source>
</evidence>
<dbReference type="Pfam" id="PF11700">
    <property type="entry name" value="ATG22"/>
    <property type="match status" value="1"/>
</dbReference>
<keyword evidence="5 6" id="KW-0472">Membrane</keyword>
<dbReference type="Proteomes" id="UP000033457">
    <property type="component" value="Chromosome"/>
</dbReference>
<feature type="transmembrane region" description="Helical" evidence="6">
    <location>
        <begin position="144"/>
        <end position="167"/>
    </location>
</feature>
<accession>A0A0F6R120</accession>
<dbReference type="STRING" id="35755.UL82_02745"/>
<dbReference type="GO" id="GO:0022857">
    <property type="term" value="F:transmembrane transporter activity"/>
    <property type="evidence" value="ECO:0007669"/>
    <property type="project" value="InterPro"/>
</dbReference>
<reference evidence="8 9" key="1">
    <citation type="journal article" date="2015" name="Genome Announc.">
        <title>Complete Genome Sequence of Corynebacterium kutscheri DSM 20755, a Corynebacterial Type Strain with Remarkably Low G+C Content of Chromosomal DNA.</title>
        <authorList>
            <person name="Ruckert C."/>
            <person name="Albersmeier A."/>
            <person name="Winkler A."/>
            <person name="Tauch A."/>
        </authorList>
    </citation>
    <scope>NUCLEOTIDE SEQUENCE [LARGE SCALE GENOMIC DNA]</scope>
    <source>
        <strain evidence="8 9">DSM 20755</strain>
    </source>
</reference>
<dbReference type="InterPro" id="IPR020846">
    <property type="entry name" value="MFS_dom"/>
</dbReference>
<evidence type="ECO:0000256" key="2">
    <source>
        <dbReference type="ARBA" id="ARBA00022448"/>
    </source>
</evidence>
<dbReference type="PROSITE" id="PS50850">
    <property type="entry name" value="MFS"/>
    <property type="match status" value="1"/>
</dbReference>
<comment type="subcellular location">
    <subcellularLocation>
        <location evidence="1">Cell membrane</location>
        <topology evidence="1">Multi-pass membrane protein</topology>
    </subcellularLocation>
</comment>
<evidence type="ECO:0000256" key="1">
    <source>
        <dbReference type="ARBA" id="ARBA00004651"/>
    </source>
</evidence>
<evidence type="ECO:0000256" key="6">
    <source>
        <dbReference type="SAM" id="Phobius"/>
    </source>
</evidence>
<protein>
    <submittedName>
        <fullName evidence="8">Major facilitator superfamily permease</fullName>
    </submittedName>
</protein>
<feature type="transmembrane region" description="Helical" evidence="6">
    <location>
        <begin position="12"/>
        <end position="35"/>
    </location>
</feature>
<keyword evidence="3 6" id="KW-0812">Transmembrane</keyword>
<feature type="transmembrane region" description="Helical" evidence="6">
    <location>
        <begin position="278"/>
        <end position="296"/>
    </location>
</feature>